<gene>
    <name evidence="2" type="ORF">CO726_24725</name>
</gene>
<dbReference type="AlphaFoldDB" id="A0A2G6Q7G1"/>
<proteinExistence type="predicted"/>
<evidence type="ECO:0000313" key="3">
    <source>
        <dbReference type="Proteomes" id="UP000228484"/>
    </source>
</evidence>
<keyword evidence="1" id="KW-0472">Membrane</keyword>
<reference evidence="2 3" key="1">
    <citation type="submission" date="2017-09" db="EMBL/GenBank/DDBJ databases">
        <title>Biocontrol bacteria screening and application from spent mushroom substrate.</title>
        <authorList>
            <person name="Sun X."/>
        </authorList>
    </citation>
    <scope>NUCLEOTIDE SEQUENCE [LARGE SCALE GENOMIC DNA]</scope>
    <source>
        <strain evidence="2 3">100374</strain>
    </source>
</reference>
<dbReference type="RefSeq" id="WP_099686006.1">
    <property type="nucleotide sequence ID" value="NZ_NWUW01000026.1"/>
</dbReference>
<keyword evidence="1" id="KW-1133">Transmembrane helix</keyword>
<dbReference type="Proteomes" id="UP000228484">
    <property type="component" value="Unassembled WGS sequence"/>
</dbReference>
<evidence type="ECO:0000313" key="2">
    <source>
        <dbReference type="EMBL" id="PIE92774.1"/>
    </source>
</evidence>
<protein>
    <submittedName>
        <fullName evidence="2">Uncharacterized protein</fullName>
    </submittedName>
</protein>
<sequence length="60" mass="6773">MLDWFFESSAVQQTWGIITLIGIYVSVHLASKNNKWFVPFTAIFSVIMAIAGIVIRINTL</sequence>
<feature type="transmembrane region" description="Helical" evidence="1">
    <location>
        <begin position="37"/>
        <end position="57"/>
    </location>
</feature>
<name>A0A2G6Q7G1_9BACI</name>
<dbReference type="EMBL" id="NWUW01000026">
    <property type="protein sequence ID" value="PIE92774.1"/>
    <property type="molecule type" value="Genomic_DNA"/>
</dbReference>
<accession>A0A2G6Q7G1</accession>
<organism evidence="2 3">
    <name type="scientific">Bacillus fungorum</name>
    <dbReference type="NCBI Taxonomy" id="2039284"/>
    <lineage>
        <taxon>Bacteria</taxon>
        <taxon>Bacillati</taxon>
        <taxon>Bacillota</taxon>
        <taxon>Bacilli</taxon>
        <taxon>Bacillales</taxon>
        <taxon>Bacillaceae</taxon>
        <taxon>Bacillus</taxon>
    </lineage>
</organism>
<feature type="transmembrane region" description="Helical" evidence="1">
    <location>
        <begin position="12"/>
        <end position="30"/>
    </location>
</feature>
<keyword evidence="1" id="KW-0812">Transmembrane</keyword>
<keyword evidence="3" id="KW-1185">Reference proteome</keyword>
<evidence type="ECO:0000256" key="1">
    <source>
        <dbReference type="SAM" id="Phobius"/>
    </source>
</evidence>
<comment type="caution">
    <text evidence="2">The sequence shown here is derived from an EMBL/GenBank/DDBJ whole genome shotgun (WGS) entry which is preliminary data.</text>
</comment>